<accession>A0A0G4HV46</accession>
<feature type="region of interest" description="Disordered" evidence="1">
    <location>
        <begin position="1188"/>
        <end position="1235"/>
    </location>
</feature>
<feature type="region of interest" description="Disordered" evidence="1">
    <location>
        <begin position="529"/>
        <end position="591"/>
    </location>
</feature>
<feature type="compositionally biased region" description="Pro residues" evidence="1">
    <location>
        <begin position="1123"/>
        <end position="1134"/>
    </location>
</feature>
<feature type="compositionally biased region" description="Basic and acidic residues" evidence="1">
    <location>
        <begin position="1495"/>
        <end position="1505"/>
    </location>
</feature>
<feature type="compositionally biased region" description="Low complexity" evidence="1">
    <location>
        <begin position="1625"/>
        <end position="1647"/>
    </location>
</feature>
<dbReference type="VEuPathDB" id="CryptoDB:Cvel_1390"/>
<feature type="compositionally biased region" description="Polar residues" evidence="1">
    <location>
        <begin position="140"/>
        <end position="155"/>
    </location>
</feature>
<evidence type="ECO:0000313" key="2">
    <source>
        <dbReference type="EMBL" id="CEM48277.1"/>
    </source>
</evidence>
<feature type="region of interest" description="Disordered" evidence="1">
    <location>
        <begin position="847"/>
        <end position="1150"/>
    </location>
</feature>
<feature type="region of interest" description="Disordered" evidence="1">
    <location>
        <begin position="1401"/>
        <end position="1524"/>
    </location>
</feature>
<sequence length="1702" mass="173931">MSSAAPESAVFRASRPQFLSSEKLWPKEPTEGDEGMGIAETTSGDGVSSEPSTDGKSFGQSSFLNTNAANTTTNNSPITEDGSSSSQGASSVRLHQTFSVATPDDTRSGNLSPQTSDRQSSSTGPAVVDVMHPPSLPLTVPSQSASTTGVNKTPNPHSPVSEPHGGVTSVSTLPTSASNTTQTHSPVFCIASDAHRSRESSDTGDCMNQNSQRSPDATASRRSLTPGLDPSSSKGAHTQREKDSDNLFLPVDVQLQEEARIQEESSGPSLFLPLASAQVPTVLGDGANTTKIPLSLPVDLSRQSERERGGPTLPFSLPRRSLESAPLLSREISAVSDFTAEQQKAEGEAGGEEGPRMIRAISDFSAAAGPGSFLSIPGLRSRRDSDFRKMEPGANLPFFVVPSESGGGGRRKTLEDPPVACRKIRFRDETDDPSDPVSVSSSTGREREKPRSKSAVETRGGMSEEEAPESSSSSLSTVGGDSLVQPEGSSSCRSASMPLLIEVFEYEREPDWHWSDFLEEKDKRKNQKRFLIQERRASQGEGSLPGGVAAPTGSDGCFPEREGDWLRKRESARGGGDGAPRRRSCDGRTAFPGSPTTVVARMAAACSFAPSSSSAAASESADPFGLGGDSAPRSSASRTSPHSQQQSSFWSKEEEGDGVAEEGRHSAGTVSLFGMLVDTCSPSESESDEDSEAEKETEEYRQLRRNTHLNALPSGYLDHFHHGLPSLSSTGRQRSGSSQGQSDSAPRASASQTRDQLAPSLSLPLEGSPEAGGGGKLILPLFPASSPCVSVSERNKAREREVSGEEDGCCVTTEFEGPVLPLPPSLPIVSKTSALYGSGSASVPHTAFGMPGASSSDTDREAAPLPRSGDGGAGSVSVSLSVNRRVPSLNSPECLLPPGDSREHAQPHQGVRRAPSHPGSLASSVDTALRKDIGGTDPFSNSMDRQRGANCTASPEGGETEGRPRSSGGFPSFPRREERETDESPKGTVVSEASPLSDNTSPAPPSFFPFATSAGSDRERGVDRGARERERPENIPLDIPMRGADSGPPSLLLPPYSTPSLSPGMKSSAATVTRGEEGEASGGSSTGNSRGGAAGLGLGGLREGSETSTVVIRKPQKVAQPLLPSPAAAPPTANPPMASRAPHHSPSPNAAYRRLVTHGTSSSSLSAERQSSNERLLEVVGIGHLKLPSSASPFVRGGSADQVFGDEEGGGRAGGGAESPSILPSPVSPAGHWQGPLRPLRPSSGAGGGAGTRFSFEGSAAAVEGEAVSASSPLAVAGNRAVRSASPPLSLGRDVMRQYVEREQRGRARTSGGGLGAFPLSLRPLSASLSPTLLTGGSGGGRQACLLWRHRGAVGGDGHANVSAASPLATPASVDVTSRSLPQLPQLLDVFSLMPASASASGSAASSSSATATTHAGSGGGVQGPAGEGGFGTAYMNENVPSSSSSSASAGGGTTSASAGGVRGRPFTFSGSMKQRGVGGGPQGAPSSTGRAGLFRKEREGELRDPQGGGGIGGGESHGVVGGVGGDSSGGLFFGAREKRTLPSLPPSLPVSAVHHQNFENGGPSASSSVSSLAHRQADKEGVGVGGGPRLAGSPISFQGKSLVEGTAHHGGQRERSSGGHRDPQASSSSASSRASPSSGSLSAQPPHRLPPLSLLGVGVAGNTPATSSPVTRNAAAGGGGGAGGTSQISSPNVSLPLGGGQ</sequence>
<feature type="compositionally biased region" description="Low complexity" evidence="1">
    <location>
        <begin position="1442"/>
        <end position="1460"/>
    </location>
</feature>
<feature type="region of interest" description="Disordered" evidence="1">
    <location>
        <begin position="714"/>
        <end position="769"/>
    </location>
</feature>
<feature type="region of interest" description="Disordered" evidence="1">
    <location>
        <begin position="614"/>
        <end position="701"/>
    </location>
</feature>
<feature type="compositionally biased region" description="Low complexity" evidence="1">
    <location>
        <begin position="469"/>
        <end position="482"/>
    </location>
</feature>
<feature type="region of interest" description="Disordered" evidence="1">
    <location>
        <begin position="1540"/>
        <end position="1702"/>
    </location>
</feature>
<feature type="compositionally biased region" description="Basic and acidic residues" evidence="1">
    <location>
        <begin position="1612"/>
        <end position="1624"/>
    </location>
</feature>
<feature type="compositionally biased region" description="Low complexity" evidence="1">
    <location>
        <begin position="65"/>
        <end position="75"/>
    </location>
</feature>
<feature type="compositionally biased region" description="Gly residues" evidence="1">
    <location>
        <begin position="1417"/>
        <end position="1432"/>
    </location>
</feature>
<feature type="compositionally biased region" description="Polar residues" evidence="1">
    <location>
        <begin position="108"/>
        <end position="124"/>
    </location>
</feature>
<feature type="compositionally biased region" description="Basic and acidic residues" evidence="1">
    <location>
        <begin position="1016"/>
        <end position="1033"/>
    </location>
</feature>
<feature type="compositionally biased region" description="Basic and acidic residues" evidence="1">
    <location>
        <begin position="974"/>
        <end position="985"/>
    </location>
</feature>
<feature type="compositionally biased region" description="Basic and acidic residues" evidence="1">
    <location>
        <begin position="444"/>
        <end position="456"/>
    </location>
</feature>
<feature type="compositionally biased region" description="Low complexity" evidence="1">
    <location>
        <begin position="726"/>
        <end position="744"/>
    </location>
</feature>
<feature type="region of interest" description="Disordered" evidence="1">
    <location>
        <begin position="1"/>
        <end position="247"/>
    </location>
</feature>
<feature type="compositionally biased region" description="Low complexity" evidence="1">
    <location>
        <begin position="1048"/>
        <end position="1063"/>
    </location>
</feature>
<name>A0A0G4HV46_9ALVE</name>
<protein>
    <submittedName>
        <fullName evidence="2">Uncharacterized protein</fullName>
    </submittedName>
</protein>
<feature type="compositionally biased region" description="Acidic residues" evidence="1">
    <location>
        <begin position="685"/>
        <end position="697"/>
    </location>
</feature>
<dbReference type="EMBL" id="CDMZ01003981">
    <property type="protein sequence ID" value="CEM48277.1"/>
    <property type="molecule type" value="Genomic_DNA"/>
</dbReference>
<feature type="compositionally biased region" description="Polar residues" evidence="1">
    <location>
        <begin position="206"/>
        <end position="223"/>
    </location>
</feature>
<feature type="compositionally biased region" description="Polar residues" evidence="1">
    <location>
        <begin position="40"/>
        <end position="64"/>
    </location>
</feature>
<gene>
    <name evidence="2" type="ORF">Cvel_1390</name>
</gene>
<feature type="compositionally biased region" description="Low complexity" evidence="1">
    <location>
        <begin position="1401"/>
        <end position="1416"/>
    </location>
</feature>
<feature type="compositionally biased region" description="Low complexity" evidence="1">
    <location>
        <begin position="82"/>
        <end position="91"/>
    </location>
</feature>
<feature type="compositionally biased region" description="Gly residues" evidence="1">
    <location>
        <begin position="1507"/>
        <end position="1524"/>
    </location>
</feature>
<feature type="compositionally biased region" description="Basic and acidic residues" evidence="1">
    <location>
        <begin position="558"/>
        <end position="572"/>
    </location>
</feature>
<feature type="compositionally biased region" description="Polar residues" evidence="1">
    <location>
        <begin position="938"/>
        <end position="953"/>
    </location>
</feature>
<organism evidence="2">
    <name type="scientific">Chromera velia CCMP2878</name>
    <dbReference type="NCBI Taxonomy" id="1169474"/>
    <lineage>
        <taxon>Eukaryota</taxon>
        <taxon>Sar</taxon>
        <taxon>Alveolata</taxon>
        <taxon>Colpodellida</taxon>
        <taxon>Chromeraceae</taxon>
        <taxon>Chromera</taxon>
    </lineage>
</organism>
<feature type="compositionally biased region" description="Polar residues" evidence="1">
    <location>
        <begin position="168"/>
        <end position="185"/>
    </location>
</feature>
<reference evidence="2" key="1">
    <citation type="submission" date="2014-11" db="EMBL/GenBank/DDBJ databases">
        <authorList>
            <person name="Otto D Thomas"/>
            <person name="Naeem Raeece"/>
        </authorList>
    </citation>
    <scope>NUCLEOTIDE SEQUENCE</scope>
</reference>
<feature type="compositionally biased region" description="Gly residues" evidence="1">
    <location>
        <begin position="1080"/>
        <end position="1102"/>
    </location>
</feature>
<feature type="compositionally biased region" description="Low complexity" evidence="1">
    <location>
        <begin position="875"/>
        <end position="889"/>
    </location>
</feature>
<feature type="region of interest" description="Disordered" evidence="1">
    <location>
        <begin position="384"/>
        <end position="494"/>
    </location>
</feature>
<feature type="compositionally biased region" description="Low complexity" evidence="1">
    <location>
        <begin position="630"/>
        <end position="643"/>
    </location>
</feature>
<proteinExistence type="predicted"/>
<evidence type="ECO:0000256" key="1">
    <source>
        <dbReference type="SAM" id="MobiDB-lite"/>
    </source>
</evidence>